<protein>
    <submittedName>
        <fullName evidence="1">Maternally expressed gene7</fullName>
    </submittedName>
</protein>
<evidence type="ECO:0000313" key="1">
    <source>
        <dbReference type="EMBL" id="ONM51917.1"/>
    </source>
</evidence>
<gene>
    <name evidence="1" type="ORF">ZEAMMB73_Zm00001d019029</name>
</gene>
<reference evidence="1" key="1">
    <citation type="submission" date="2015-12" db="EMBL/GenBank/DDBJ databases">
        <title>Update maize B73 reference genome by single molecule sequencing technologies.</title>
        <authorList>
            <consortium name="Maize Genome Sequencing Project"/>
            <person name="Ware D."/>
        </authorList>
    </citation>
    <scope>NUCLEOTIDE SEQUENCE [LARGE SCALE GENOMIC DNA]</scope>
    <source>
        <tissue evidence="1">Seedling</tissue>
    </source>
</reference>
<organism evidence="1">
    <name type="scientific">Zea mays</name>
    <name type="common">Maize</name>
    <dbReference type="NCBI Taxonomy" id="4577"/>
    <lineage>
        <taxon>Eukaryota</taxon>
        <taxon>Viridiplantae</taxon>
        <taxon>Streptophyta</taxon>
        <taxon>Embryophyta</taxon>
        <taxon>Tracheophyta</taxon>
        <taxon>Spermatophyta</taxon>
        <taxon>Magnoliopsida</taxon>
        <taxon>Liliopsida</taxon>
        <taxon>Poales</taxon>
        <taxon>Poaceae</taxon>
        <taxon>PACMAD clade</taxon>
        <taxon>Panicoideae</taxon>
        <taxon>Andropogonodae</taxon>
        <taxon>Andropogoneae</taxon>
        <taxon>Tripsacinae</taxon>
        <taxon>Zea</taxon>
    </lineage>
</organism>
<dbReference type="EMBL" id="CM007650">
    <property type="protein sequence ID" value="ONM51917.1"/>
    <property type="molecule type" value="Genomic_DNA"/>
</dbReference>
<name>A0A1D6HUD8_MAIZE</name>
<sequence length="215" mass="24670">MLATKGCQMRTVWYLTFHETMTGCICSSLLIHRFVRFKLIKFDHSMYDWFLDYMCNQGDLALIESIKNIPYATMDVELVINSYIYLLIAQGHMKQHPSGTVHIEITFVAKGFAKANRCYWCGLFLLNCMEYWTRVELPDNFTHVMSQMMSVFLLQLKKELCKETEHDALKGFLHAKITSATAALGGELMLGTLRGLSVVMPASKQKLRSLLLHTL</sequence>
<accession>A0A1D6HUD8</accession>
<dbReference type="AlphaFoldDB" id="A0A1D6HUD8"/>
<proteinExistence type="predicted"/>